<accession>A0AAD1Y4S0</accession>
<feature type="region of interest" description="Disordered" evidence="1">
    <location>
        <begin position="718"/>
        <end position="740"/>
    </location>
</feature>
<proteinExistence type="predicted"/>
<dbReference type="Proteomes" id="UP001295684">
    <property type="component" value="Unassembled WGS sequence"/>
</dbReference>
<feature type="compositionally biased region" description="Basic residues" evidence="1">
    <location>
        <begin position="722"/>
        <end position="734"/>
    </location>
</feature>
<protein>
    <submittedName>
        <fullName evidence="2">Uncharacterized protein</fullName>
    </submittedName>
</protein>
<evidence type="ECO:0000256" key="1">
    <source>
        <dbReference type="SAM" id="MobiDB-lite"/>
    </source>
</evidence>
<organism evidence="2 3">
    <name type="scientific">Euplotes crassus</name>
    <dbReference type="NCBI Taxonomy" id="5936"/>
    <lineage>
        <taxon>Eukaryota</taxon>
        <taxon>Sar</taxon>
        <taxon>Alveolata</taxon>
        <taxon>Ciliophora</taxon>
        <taxon>Intramacronucleata</taxon>
        <taxon>Spirotrichea</taxon>
        <taxon>Hypotrichia</taxon>
        <taxon>Euplotida</taxon>
        <taxon>Euplotidae</taxon>
        <taxon>Moneuplotes</taxon>
    </lineage>
</organism>
<dbReference type="AlphaFoldDB" id="A0AAD1Y4S0"/>
<keyword evidence="3" id="KW-1185">Reference proteome</keyword>
<dbReference type="EMBL" id="CAMPGE010026846">
    <property type="protein sequence ID" value="CAI2384509.1"/>
    <property type="molecule type" value="Genomic_DNA"/>
</dbReference>
<gene>
    <name evidence="2" type="ORF">ECRASSUSDP1_LOCUS26039</name>
</gene>
<sequence>MIAKFSSCSCTVFIGRSSKNDDSSIFKLPKNLGIDINTKKKVNKPRVQSGRGRNSSLLEGYVPFKSNKYLTKDGNNQYQSNIKHYFLTSQIYPEECPICPGVRSLYNVARIAQKQALYINIPPTILLGFNHKNLFMFTKPSTRSITVIDDEMNPMLIKHYLKNCFGKNEESTKKAQSSRIKKHVYPKYIIRYASKTDRNRIFLFYRLNDVYRQALEDWGKYDMAIQPYIISKSRKVSMTRYEVYHQGMTKSVSISSDYNLIDFPYLERSEIVNTRKVDIRRENSPKKTNAMMNIELHEIHNVELLKYFTVSTEVDIPKINLIQCRPSANKLAQKMSKDIAHAFCTRVKPKGYTLDNILIDFVESIEGITYFLQVKNFKSEKCMLPPKLNKSSLLYKFNSPVFQCNSKVFCELFDKKDPKSGENLADQMKNYLKQKLQLVPKESVQRDCDPLQLYKIDRNTVNIYKKEIAQKPQEEVYDNLGALYPLLYIPQTKPTSQKTFRIKEALVSGNKLIQSNEYSQIGEIKIATSSKGKLKCCYLCYCIFLCYQKRYKVLTFQTPQTKAVVASLSEIPASKWQLKDLKRLLDLYEEISHQNSNLDFSEKKSVIILDKKPSKFSVALRLHNKKLDKRLCCSSRKNLKLRLKSKGKLEGLCVDLKISKQKSKRDIHTKSSRNIKTARVKHVPETENEIYNRLRIRDVHSTLSHYYCTLDSFDYHNSMRTTRPRSRSRSKKSSTRSLSRCTIPNSVRIKAFPTPRMIYQDPTREVMEYIDYKNRKIVRDLQSAGSPSKQRTPKLIKNYLL</sequence>
<name>A0AAD1Y4S0_EUPCR</name>
<evidence type="ECO:0000313" key="3">
    <source>
        <dbReference type="Proteomes" id="UP001295684"/>
    </source>
</evidence>
<comment type="caution">
    <text evidence="2">The sequence shown here is derived from an EMBL/GenBank/DDBJ whole genome shotgun (WGS) entry which is preliminary data.</text>
</comment>
<evidence type="ECO:0000313" key="2">
    <source>
        <dbReference type="EMBL" id="CAI2384509.1"/>
    </source>
</evidence>
<reference evidence="2" key="1">
    <citation type="submission" date="2023-07" db="EMBL/GenBank/DDBJ databases">
        <authorList>
            <consortium name="AG Swart"/>
            <person name="Singh M."/>
            <person name="Singh A."/>
            <person name="Seah K."/>
            <person name="Emmerich C."/>
        </authorList>
    </citation>
    <scope>NUCLEOTIDE SEQUENCE</scope>
    <source>
        <strain evidence="2">DP1</strain>
    </source>
</reference>